<dbReference type="Proteomes" id="UP000016934">
    <property type="component" value="Unassembled WGS sequence"/>
</dbReference>
<dbReference type="EMBL" id="KB445649">
    <property type="protein sequence ID" value="EMD61022.1"/>
    <property type="molecule type" value="Genomic_DNA"/>
</dbReference>
<protein>
    <submittedName>
        <fullName evidence="2">Uncharacterized protein</fullName>
    </submittedName>
</protein>
<dbReference type="HOGENOM" id="CLU_2120678_0_0_1"/>
<evidence type="ECO:0000313" key="2">
    <source>
        <dbReference type="EMBL" id="EMD61022.1"/>
    </source>
</evidence>
<organism evidence="2 3">
    <name type="scientific">Cochliobolus sativus (strain ND90Pr / ATCC 201652)</name>
    <name type="common">Common root rot and spot blotch fungus</name>
    <name type="synonym">Bipolaris sorokiniana</name>
    <dbReference type="NCBI Taxonomy" id="665912"/>
    <lineage>
        <taxon>Eukaryota</taxon>
        <taxon>Fungi</taxon>
        <taxon>Dikarya</taxon>
        <taxon>Ascomycota</taxon>
        <taxon>Pezizomycotina</taxon>
        <taxon>Dothideomycetes</taxon>
        <taxon>Pleosporomycetidae</taxon>
        <taxon>Pleosporales</taxon>
        <taxon>Pleosporineae</taxon>
        <taxon>Pleosporaceae</taxon>
        <taxon>Bipolaris</taxon>
    </lineage>
</organism>
<keyword evidence="1" id="KW-0812">Transmembrane</keyword>
<dbReference type="AlphaFoldDB" id="M2SW07"/>
<reference evidence="2 3" key="1">
    <citation type="journal article" date="2012" name="PLoS Pathog.">
        <title>Diverse lifestyles and strategies of plant pathogenesis encoded in the genomes of eighteen Dothideomycetes fungi.</title>
        <authorList>
            <person name="Ohm R.A."/>
            <person name="Feau N."/>
            <person name="Henrissat B."/>
            <person name="Schoch C.L."/>
            <person name="Horwitz B.A."/>
            <person name="Barry K.W."/>
            <person name="Condon B.J."/>
            <person name="Copeland A.C."/>
            <person name="Dhillon B."/>
            <person name="Glaser F."/>
            <person name="Hesse C.N."/>
            <person name="Kosti I."/>
            <person name="LaButti K."/>
            <person name="Lindquist E.A."/>
            <person name="Lucas S."/>
            <person name="Salamov A.A."/>
            <person name="Bradshaw R.E."/>
            <person name="Ciuffetti L."/>
            <person name="Hamelin R.C."/>
            <person name="Kema G.H.J."/>
            <person name="Lawrence C."/>
            <person name="Scott J.A."/>
            <person name="Spatafora J.W."/>
            <person name="Turgeon B.G."/>
            <person name="de Wit P.J.G.M."/>
            <person name="Zhong S."/>
            <person name="Goodwin S.B."/>
            <person name="Grigoriev I.V."/>
        </authorList>
    </citation>
    <scope>NUCLEOTIDE SEQUENCE [LARGE SCALE GENOMIC DNA]</scope>
    <source>
        <strain evidence="3">ND90Pr / ATCC 201652</strain>
    </source>
</reference>
<dbReference type="OMA" id="GTYAPRM"/>
<proteinExistence type="predicted"/>
<feature type="transmembrane region" description="Helical" evidence="1">
    <location>
        <begin position="12"/>
        <end position="38"/>
    </location>
</feature>
<dbReference type="eggNOG" id="ENOG502RJAP">
    <property type="taxonomic scope" value="Eukaryota"/>
</dbReference>
<dbReference type="KEGG" id="bsc:COCSADRAFT_192829"/>
<accession>M2SW07</accession>
<dbReference type="RefSeq" id="XP_007703366.1">
    <property type="nucleotide sequence ID" value="XM_007705176.1"/>
</dbReference>
<sequence length="117" mass="12985">MNLGSWDGISTMSIVFVAIGGVIAVLSLIILAATIMGIPNRRRRQDDKGNFSSEEMERDSIDFELLEKDIIEVTVTRMPSTSHSSPSHGTYAPRMPSIPVCEWFTRDRSVPKSLQST</sequence>
<evidence type="ECO:0000313" key="3">
    <source>
        <dbReference type="Proteomes" id="UP000016934"/>
    </source>
</evidence>
<dbReference type="OrthoDB" id="3692146at2759"/>
<name>M2SW07_COCSN</name>
<gene>
    <name evidence="2" type="ORF">COCSADRAFT_192829</name>
</gene>
<evidence type="ECO:0000256" key="1">
    <source>
        <dbReference type="SAM" id="Phobius"/>
    </source>
</evidence>
<reference evidence="3" key="2">
    <citation type="journal article" date="2013" name="PLoS Genet.">
        <title>Comparative genome structure, secondary metabolite, and effector coding capacity across Cochliobolus pathogens.</title>
        <authorList>
            <person name="Condon B.J."/>
            <person name="Leng Y."/>
            <person name="Wu D."/>
            <person name="Bushley K.E."/>
            <person name="Ohm R.A."/>
            <person name="Otillar R."/>
            <person name="Martin J."/>
            <person name="Schackwitz W."/>
            <person name="Grimwood J."/>
            <person name="MohdZainudin N."/>
            <person name="Xue C."/>
            <person name="Wang R."/>
            <person name="Manning V.A."/>
            <person name="Dhillon B."/>
            <person name="Tu Z.J."/>
            <person name="Steffenson B.J."/>
            <person name="Salamov A."/>
            <person name="Sun H."/>
            <person name="Lowry S."/>
            <person name="LaButti K."/>
            <person name="Han J."/>
            <person name="Copeland A."/>
            <person name="Lindquist E."/>
            <person name="Barry K."/>
            <person name="Schmutz J."/>
            <person name="Baker S.E."/>
            <person name="Ciuffetti L.M."/>
            <person name="Grigoriev I.V."/>
            <person name="Zhong S."/>
            <person name="Turgeon B.G."/>
        </authorList>
    </citation>
    <scope>NUCLEOTIDE SEQUENCE [LARGE SCALE GENOMIC DNA]</scope>
    <source>
        <strain evidence="3">ND90Pr / ATCC 201652</strain>
    </source>
</reference>
<dbReference type="GeneID" id="19133826"/>
<keyword evidence="1" id="KW-0472">Membrane</keyword>
<keyword evidence="3" id="KW-1185">Reference proteome</keyword>
<keyword evidence="1" id="KW-1133">Transmembrane helix</keyword>